<gene>
    <name evidence="2" type="ORF">Aam_021_008</name>
</gene>
<reference evidence="2 3" key="1">
    <citation type="submission" date="2012-11" db="EMBL/GenBank/DDBJ databases">
        <title>Whole genome sequence of Acidocella aminolytica 101 = DSM 11237.</title>
        <authorList>
            <person name="Azuma Y."/>
            <person name="Higashiura N."/>
            <person name="Hirakawa H."/>
            <person name="Matsushita K."/>
        </authorList>
    </citation>
    <scope>NUCLEOTIDE SEQUENCE [LARGE SCALE GENOMIC DNA]</scope>
    <source>
        <strain evidence="3">101 / DSM 11237</strain>
    </source>
</reference>
<dbReference type="Pfam" id="PF13403">
    <property type="entry name" value="Hint_2"/>
    <property type="match status" value="1"/>
</dbReference>
<feature type="domain" description="Hedgehog/Intein (Hint)" evidence="1">
    <location>
        <begin position="243"/>
        <end position="376"/>
    </location>
</feature>
<keyword evidence="3" id="KW-1185">Reference proteome</keyword>
<accession>A0A0D6PCD4</accession>
<dbReference type="RefSeq" id="WP_052948303.1">
    <property type="nucleotide sequence ID" value="NZ_BANC01000021.1"/>
</dbReference>
<dbReference type="AlphaFoldDB" id="A0A0D6PCD4"/>
<dbReference type="InterPro" id="IPR028992">
    <property type="entry name" value="Hedgehog/Intein_dom"/>
</dbReference>
<comment type="caution">
    <text evidence="2">The sequence shown here is derived from an EMBL/GenBank/DDBJ whole genome shotgun (WGS) entry which is preliminary data.</text>
</comment>
<proteinExistence type="predicted"/>
<dbReference type="STRING" id="1120923.SAMN02746095_00508"/>
<evidence type="ECO:0000313" key="3">
    <source>
        <dbReference type="Proteomes" id="UP000032668"/>
    </source>
</evidence>
<evidence type="ECO:0000259" key="1">
    <source>
        <dbReference type="Pfam" id="PF13403"/>
    </source>
</evidence>
<evidence type="ECO:0000313" key="2">
    <source>
        <dbReference type="EMBL" id="GAN79420.1"/>
    </source>
</evidence>
<dbReference type="InterPro" id="IPR036844">
    <property type="entry name" value="Hint_dom_sf"/>
</dbReference>
<dbReference type="EMBL" id="BANC01000021">
    <property type="protein sequence ID" value="GAN79420.1"/>
    <property type="molecule type" value="Genomic_DNA"/>
</dbReference>
<sequence>MTVLDGSTTVQTVTGLSSNNIITTSNTSSSLLSIGAGDYAVVPGATDYITVTAGLLSATTLYIGGTAFLSESASLASSVTANVQGGTLTLSSGSLASALSGFTVNLSYGGELSLGSGLISLLSSTTINFGAGGGTFVANAGGTTLDLSGLTINGFSAATSKVEFQDLPSEVQSYVISTSGSSQTITLYSDTAHTNAIGSVTIAGTSLTAGTYVAGSSGPLTINETSNGSGYNITMDVQTAIVPCFLAGTLIDTPNGPVAIENLRIGDFVLNADDIAVAVRWIGRKTVSPRFADPLRTLPVRIKANALGVSLPSRDLLISPDHAVFLNGVLVNAGALVNGTSITRENITENFVYYHVEVDDHDLILAEGLPAETFIDNIDRMAFDNWAEHAEIFGQVTEKCEMDYPRAKSARQLPRSLRAYLNNLDSSCERSVA</sequence>
<dbReference type="SUPFAM" id="SSF51294">
    <property type="entry name" value="Hedgehog/intein (Hint) domain"/>
    <property type="match status" value="1"/>
</dbReference>
<dbReference type="Proteomes" id="UP000032668">
    <property type="component" value="Unassembled WGS sequence"/>
</dbReference>
<name>A0A0D6PCD4_9PROT</name>
<dbReference type="Gene3D" id="2.170.16.10">
    <property type="entry name" value="Hedgehog/Intein (Hint) domain"/>
    <property type="match status" value="1"/>
</dbReference>
<dbReference type="OrthoDB" id="7284755at2"/>
<organism evidence="2 3">
    <name type="scientific">Acidocella aminolytica 101 = DSM 11237</name>
    <dbReference type="NCBI Taxonomy" id="1120923"/>
    <lineage>
        <taxon>Bacteria</taxon>
        <taxon>Pseudomonadati</taxon>
        <taxon>Pseudomonadota</taxon>
        <taxon>Alphaproteobacteria</taxon>
        <taxon>Acetobacterales</taxon>
        <taxon>Acidocellaceae</taxon>
        <taxon>Acidocella</taxon>
    </lineage>
</organism>
<protein>
    <submittedName>
        <fullName evidence="2">Adhesin</fullName>
    </submittedName>
</protein>